<dbReference type="GO" id="GO:0003677">
    <property type="term" value="F:DNA binding"/>
    <property type="evidence" value="ECO:0007669"/>
    <property type="project" value="UniProtKB-UniRule"/>
</dbReference>
<feature type="domain" description="HTH tetR-type" evidence="5">
    <location>
        <begin position="15"/>
        <end position="75"/>
    </location>
</feature>
<dbReference type="InterPro" id="IPR036271">
    <property type="entry name" value="Tet_transcr_reg_TetR-rel_C_sf"/>
</dbReference>
<evidence type="ECO:0000259" key="5">
    <source>
        <dbReference type="PROSITE" id="PS50977"/>
    </source>
</evidence>
<evidence type="ECO:0000256" key="1">
    <source>
        <dbReference type="ARBA" id="ARBA00023015"/>
    </source>
</evidence>
<keyword evidence="3" id="KW-0804">Transcription</keyword>
<gene>
    <name evidence="6" type="ORF">AB5J55_32250</name>
</gene>
<dbReference type="PANTHER" id="PTHR47506:SF3">
    <property type="entry name" value="HTH-TYPE TRANSCRIPTIONAL REGULATOR LMRA"/>
    <property type="match status" value="1"/>
</dbReference>
<dbReference type="PROSITE" id="PS50977">
    <property type="entry name" value="HTH_TETR_2"/>
    <property type="match status" value="1"/>
</dbReference>
<evidence type="ECO:0000256" key="4">
    <source>
        <dbReference type="PROSITE-ProRule" id="PRU00335"/>
    </source>
</evidence>
<accession>A0AB39NHY4</accession>
<dbReference type="EMBL" id="CP163432">
    <property type="protein sequence ID" value="XDQ16448.1"/>
    <property type="molecule type" value="Genomic_DNA"/>
</dbReference>
<keyword evidence="2 4" id="KW-0238">DNA-binding</keyword>
<dbReference type="RefSeq" id="WP_369276351.1">
    <property type="nucleotide sequence ID" value="NZ_CP163432.1"/>
</dbReference>
<reference evidence="6" key="1">
    <citation type="submission" date="2024-07" db="EMBL/GenBank/DDBJ databases">
        <authorList>
            <person name="Yu S.T."/>
        </authorList>
    </citation>
    <scope>NUCLEOTIDE SEQUENCE</scope>
    <source>
        <strain evidence="6">R11</strain>
    </source>
</reference>
<dbReference type="SUPFAM" id="SSF48498">
    <property type="entry name" value="Tetracyclin repressor-like, C-terminal domain"/>
    <property type="match status" value="1"/>
</dbReference>
<dbReference type="InterPro" id="IPR054156">
    <property type="entry name" value="YxaF_TetR_C"/>
</dbReference>
<sequence>MSDEKRSAEAPEPVIATRERIARAASRLMQRQGYDGTGIKQVSAEAGATLGSVYHFFPGGKLELALEALDRGNREFVDELRAVFDEEEDPAAAIALLTRRLAEGLRASDWMDGCPITTTALGASGRFPQIQAAAAEAFTRWHAQVFDRLKESGLAEDDARALAHTVISTLEGAELTAQVTRSKEPLEAAGRHLARLIDGVRGVAAGQG</sequence>
<dbReference type="Gene3D" id="1.10.357.10">
    <property type="entry name" value="Tetracycline Repressor, domain 2"/>
    <property type="match status" value="1"/>
</dbReference>
<dbReference type="InterPro" id="IPR001647">
    <property type="entry name" value="HTH_TetR"/>
</dbReference>
<dbReference type="SUPFAM" id="SSF46689">
    <property type="entry name" value="Homeodomain-like"/>
    <property type="match status" value="1"/>
</dbReference>
<organism evidence="6">
    <name type="scientific">Streptomyces sp. R11</name>
    <dbReference type="NCBI Taxonomy" id="3238625"/>
    <lineage>
        <taxon>Bacteria</taxon>
        <taxon>Bacillati</taxon>
        <taxon>Actinomycetota</taxon>
        <taxon>Actinomycetes</taxon>
        <taxon>Kitasatosporales</taxon>
        <taxon>Streptomycetaceae</taxon>
        <taxon>Streptomyces</taxon>
    </lineage>
</organism>
<evidence type="ECO:0000256" key="2">
    <source>
        <dbReference type="ARBA" id="ARBA00023125"/>
    </source>
</evidence>
<feature type="DNA-binding region" description="H-T-H motif" evidence="4">
    <location>
        <begin position="38"/>
        <end position="57"/>
    </location>
</feature>
<dbReference type="InterPro" id="IPR009057">
    <property type="entry name" value="Homeodomain-like_sf"/>
</dbReference>
<dbReference type="Pfam" id="PF21993">
    <property type="entry name" value="TetR_C_13_2"/>
    <property type="match status" value="1"/>
</dbReference>
<evidence type="ECO:0000256" key="3">
    <source>
        <dbReference type="ARBA" id="ARBA00023163"/>
    </source>
</evidence>
<dbReference type="AlphaFoldDB" id="A0AB39NHY4"/>
<dbReference type="PANTHER" id="PTHR47506">
    <property type="entry name" value="TRANSCRIPTIONAL REGULATORY PROTEIN"/>
    <property type="match status" value="1"/>
</dbReference>
<protein>
    <submittedName>
        <fullName evidence="6">TetR/AcrR family transcriptional regulator</fullName>
    </submittedName>
</protein>
<dbReference type="Pfam" id="PF00440">
    <property type="entry name" value="TetR_N"/>
    <property type="match status" value="1"/>
</dbReference>
<proteinExistence type="predicted"/>
<name>A0AB39NHY4_9ACTN</name>
<keyword evidence="1" id="KW-0805">Transcription regulation</keyword>
<evidence type="ECO:0000313" key="6">
    <source>
        <dbReference type="EMBL" id="XDQ16448.1"/>
    </source>
</evidence>